<reference evidence="4" key="2">
    <citation type="journal article" date="2021" name="PeerJ">
        <title>Extensive microbial diversity within the chicken gut microbiome revealed by metagenomics and culture.</title>
        <authorList>
            <person name="Gilroy R."/>
            <person name="Ravi A."/>
            <person name="Getino M."/>
            <person name="Pursley I."/>
            <person name="Horton D.L."/>
            <person name="Alikhan N.F."/>
            <person name="Baker D."/>
            <person name="Gharbi K."/>
            <person name="Hall N."/>
            <person name="Watson M."/>
            <person name="Adriaenssens E.M."/>
            <person name="Foster-Nyarko E."/>
            <person name="Jarju S."/>
            <person name="Secka A."/>
            <person name="Antonio M."/>
            <person name="Oren A."/>
            <person name="Chaudhuri R.R."/>
            <person name="La Ragione R."/>
            <person name="Hildebrand F."/>
            <person name="Pallen M.J."/>
        </authorList>
    </citation>
    <scope>NUCLEOTIDE SEQUENCE</scope>
    <source>
        <strain evidence="4">ChiBcec2-4451</strain>
    </source>
</reference>
<comment type="caution">
    <text evidence="4">The sequence shown here is derived from an EMBL/GenBank/DDBJ whole genome shotgun (WGS) entry which is preliminary data.</text>
</comment>
<evidence type="ECO:0000256" key="2">
    <source>
        <dbReference type="SAM" id="MobiDB-lite"/>
    </source>
</evidence>
<dbReference type="Pfam" id="PF13240">
    <property type="entry name" value="Zn_Ribbon_1"/>
    <property type="match status" value="1"/>
</dbReference>
<sequence>MGDDFFNNLRQTLSDTAEVVGKKTEELVEVQKLRSRIRTAQKQAEQDYRKLGHMVFERFVEGEAMDLELSEVCDHLIQVRNQIASFEEELARKKGQCICPACGKANPTTAAYCMYCGTVMPEIKEEESDAEWKKAEAAGDTASAGEESATPAPEPAAEKKEGSEETGKAASLGDIVEDPADTDLDADTQSTGRADQEEQK</sequence>
<feature type="region of interest" description="Disordered" evidence="2">
    <location>
        <begin position="127"/>
        <end position="200"/>
    </location>
</feature>
<feature type="compositionally biased region" description="Acidic residues" evidence="2">
    <location>
        <begin position="175"/>
        <end position="186"/>
    </location>
</feature>
<evidence type="ECO:0000259" key="3">
    <source>
        <dbReference type="Pfam" id="PF13240"/>
    </source>
</evidence>
<evidence type="ECO:0000313" key="5">
    <source>
        <dbReference type="Proteomes" id="UP000886723"/>
    </source>
</evidence>
<accession>A0A9D1NXL1</accession>
<organism evidence="4 5">
    <name type="scientific">Candidatus Pullilachnospira stercoravium</name>
    <dbReference type="NCBI Taxonomy" id="2840913"/>
    <lineage>
        <taxon>Bacteria</taxon>
        <taxon>Bacillati</taxon>
        <taxon>Bacillota</taxon>
        <taxon>Clostridia</taxon>
        <taxon>Lachnospirales</taxon>
        <taxon>Lachnospiraceae</taxon>
        <taxon>Lachnospiraceae incertae sedis</taxon>
        <taxon>Candidatus Pullilachnospira</taxon>
    </lineage>
</organism>
<feature type="coiled-coil region" evidence="1">
    <location>
        <begin position="23"/>
        <end position="50"/>
    </location>
</feature>
<keyword evidence="1" id="KW-0175">Coiled coil</keyword>
<feature type="compositionally biased region" description="Low complexity" evidence="2">
    <location>
        <begin position="141"/>
        <end position="151"/>
    </location>
</feature>
<dbReference type="AlphaFoldDB" id="A0A9D1NXL1"/>
<reference evidence="4" key="1">
    <citation type="submission" date="2020-10" db="EMBL/GenBank/DDBJ databases">
        <authorList>
            <person name="Gilroy R."/>
        </authorList>
    </citation>
    <scope>NUCLEOTIDE SEQUENCE</scope>
    <source>
        <strain evidence="4">ChiBcec2-4451</strain>
    </source>
</reference>
<feature type="domain" description="Zinc-ribbon" evidence="3">
    <location>
        <begin position="99"/>
        <end position="118"/>
    </location>
</feature>
<proteinExistence type="predicted"/>
<gene>
    <name evidence="4" type="ORF">IAA63_12575</name>
</gene>
<protein>
    <submittedName>
        <fullName evidence="4">Zinc-ribbon domain-containing protein</fullName>
    </submittedName>
</protein>
<evidence type="ECO:0000313" key="4">
    <source>
        <dbReference type="EMBL" id="HIV13955.1"/>
    </source>
</evidence>
<dbReference type="InterPro" id="IPR026870">
    <property type="entry name" value="Zinc_ribbon_dom"/>
</dbReference>
<feature type="compositionally biased region" description="Basic and acidic residues" evidence="2">
    <location>
        <begin position="156"/>
        <end position="167"/>
    </location>
</feature>
<dbReference type="Proteomes" id="UP000886723">
    <property type="component" value="Unassembled WGS sequence"/>
</dbReference>
<dbReference type="EMBL" id="DVON01000269">
    <property type="protein sequence ID" value="HIV13955.1"/>
    <property type="molecule type" value="Genomic_DNA"/>
</dbReference>
<name>A0A9D1NXL1_9FIRM</name>
<evidence type="ECO:0000256" key="1">
    <source>
        <dbReference type="SAM" id="Coils"/>
    </source>
</evidence>